<dbReference type="RefSeq" id="WP_068768552.1">
    <property type="nucleotide sequence ID" value="NZ_CP109796.1"/>
</dbReference>
<comment type="caution">
    <text evidence="2">The sequence shown here is derived from an EMBL/GenBank/DDBJ whole genome shotgun (WGS) entry which is preliminary data.</text>
</comment>
<sequence length="116" mass="12827">MKRPAFLVVCLLASAVFAAGEQKEPGPPAPASPPSFALLMAEHHAAMLEIQKLRAELAVFKRTAIPSEEAGHRIAAMRMEFLKQLHARDAEIETLKTRILRLEKHETPFFQASAAK</sequence>
<reference evidence="2 3" key="1">
    <citation type="submission" date="2016-01" db="EMBL/GenBank/DDBJ databases">
        <title>High potential of lignocellulose degradation of a new Verrucomicrobia species.</title>
        <authorList>
            <person name="Wang Y."/>
            <person name="Shi Y."/>
            <person name="Qiu Z."/>
            <person name="Liu S."/>
            <person name="Yang H."/>
        </authorList>
    </citation>
    <scope>NUCLEOTIDE SEQUENCE [LARGE SCALE GENOMIC DNA]</scope>
    <source>
        <strain evidence="2 3">TSB47</strain>
    </source>
</reference>
<evidence type="ECO:0000313" key="2">
    <source>
        <dbReference type="EMBL" id="OAM91782.1"/>
    </source>
</evidence>
<organism evidence="2 3">
    <name type="scientific">Termitidicoccus mucosus</name>
    <dbReference type="NCBI Taxonomy" id="1184151"/>
    <lineage>
        <taxon>Bacteria</taxon>
        <taxon>Pseudomonadati</taxon>
        <taxon>Verrucomicrobiota</taxon>
        <taxon>Opitutia</taxon>
        <taxon>Opitutales</taxon>
        <taxon>Opitutaceae</taxon>
        <taxon>Termitidicoccus</taxon>
    </lineage>
</organism>
<dbReference type="STRING" id="1184151.AW736_01700"/>
<dbReference type="Proteomes" id="UP000078486">
    <property type="component" value="Unassembled WGS sequence"/>
</dbReference>
<evidence type="ECO:0008006" key="4">
    <source>
        <dbReference type="Google" id="ProtNLM"/>
    </source>
</evidence>
<feature type="signal peptide" evidence="1">
    <location>
        <begin position="1"/>
        <end position="18"/>
    </location>
</feature>
<dbReference type="AlphaFoldDB" id="A0A178IPR3"/>
<feature type="chain" id="PRO_5008089230" description="Periplasmic heavy metal sensor" evidence="1">
    <location>
        <begin position="19"/>
        <end position="116"/>
    </location>
</feature>
<name>A0A178IPR3_9BACT</name>
<protein>
    <recommendedName>
        <fullName evidence="4">Periplasmic heavy metal sensor</fullName>
    </recommendedName>
</protein>
<proteinExistence type="predicted"/>
<evidence type="ECO:0000256" key="1">
    <source>
        <dbReference type="SAM" id="SignalP"/>
    </source>
</evidence>
<keyword evidence="1" id="KW-0732">Signal</keyword>
<accession>A0A178IPR3</accession>
<keyword evidence="3" id="KW-1185">Reference proteome</keyword>
<evidence type="ECO:0000313" key="3">
    <source>
        <dbReference type="Proteomes" id="UP000078486"/>
    </source>
</evidence>
<gene>
    <name evidence="2" type="ORF">AW736_01700</name>
</gene>
<dbReference type="EMBL" id="LRRQ01000015">
    <property type="protein sequence ID" value="OAM91782.1"/>
    <property type="molecule type" value="Genomic_DNA"/>
</dbReference>